<dbReference type="Gene3D" id="3.40.50.1820">
    <property type="entry name" value="alpha/beta hydrolase"/>
    <property type="match status" value="1"/>
</dbReference>
<organism evidence="2 3">
    <name type="scientific">Aspergillus transmontanensis</name>
    <dbReference type="NCBI Taxonomy" id="1034304"/>
    <lineage>
        <taxon>Eukaryota</taxon>
        <taxon>Fungi</taxon>
        <taxon>Dikarya</taxon>
        <taxon>Ascomycota</taxon>
        <taxon>Pezizomycotina</taxon>
        <taxon>Eurotiomycetes</taxon>
        <taxon>Eurotiomycetidae</taxon>
        <taxon>Eurotiales</taxon>
        <taxon>Aspergillaceae</taxon>
        <taxon>Aspergillus</taxon>
        <taxon>Aspergillus subgen. Circumdati</taxon>
    </lineage>
</organism>
<dbReference type="InterPro" id="IPR029058">
    <property type="entry name" value="AB_hydrolase_fold"/>
</dbReference>
<dbReference type="GO" id="GO:0016788">
    <property type="term" value="F:hydrolase activity, acting on ester bonds"/>
    <property type="evidence" value="ECO:0007669"/>
    <property type="project" value="UniProtKB-ARBA"/>
</dbReference>
<gene>
    <name evidence="2" type="ORF">BDV41DRAFT_566997</name>
</gene>
<dbReference type="Proteomes" id="UP000325433">
    <property type="component" value="Unassembled WGS sequence"/>
</dbReference>
<dbReference type="PANTHER" id="PTHR22946:SF9">
    <property type="entry name" value="POLYKETIDE TRANSFERASE AF380"/>
    <property type="match status" value="1"/>
</dbReference>
<reference evidence="3" key="1">
    <citation type="submission" date="2019-04" db="EMBL/GenBank/DDBJ databases">
        <title>Friends and foes A comparative genomics studyof 23 Aspergillus species from section Flavi.</title>
        <authorList>
            <consortium name="DOE Joint Genome Institute"/>
            <person name="Kjaerbolling I."/>
            <person name="Vesth T."/>
            <person name="Frisvad J.C."/>
            <person name="Nybo J.L."/>
            <person name="Theobald S."/>
            <person name="Kildgaard S."/>
            <person name="Isbrandt T."/>
            <person name="Kuo A."/>
            <person name="Sato A."/>
            <person name="Lyhne E.K."/>
            <person name="Kogle M.E."/>
            <person name="Wiebenga A."/>
            <person name="Kun R.S."/>
            <person name="Lubbers R.J."/>
            <person name="Makela M.R."/>
            <person name="Barry K."/>
            <person name="Chovatia M."/>
            <person name="Clum A."/>
            <person name="Daum C."/>
            <person name="Haridas S."/>
            <person name="He G."/>
            <person name="LaButti K."/>
            <person name="Lipzen A."/>
            <person name="Mondo S."/>
            <person name="Riley R."/>
            <person name="Salamov A."/>
            <person name="Simmons B.A."/>
            <person name="Magnuson J.K."/>
            <person name="Henrissat B."/>
            <person name="Mortensen U.H."/>
            <person name="Larsen T.O."/>
            <person name="Devries R.P."/>
            <person name="Grigoriev I.V."/>
            <person name="Machida M."/>
            <person name="Baker S.E."/>
            <person name="Andersen M.R."/>
        </authorList>
    </citation>
    <scope>NUCLEOTIDE SEQUENCE [LARGE SCALE GENOMIC DNA]</scope>
    <source>
        <strain evidence="3">CBS 130015</strain>
    </source>
</reference>
<keyword evidence="3" id="KW-1185">Reference proteome</keyword>
<keyword evidence="1" id="KW-0378">Hydrolase</keyword>
<sequence>MPRRDIAFKASDRVTLRGWFFTPSSSSGKLPCLVMAPGISSNLPVTVLAYDNRCIGASDGEPRREIIPSLQLSDCSDAITFAQTLPESRSHVLTVSDVDRRVKAVINQVPLISGWETFHRVHRSAFIPGLNKLFQNGQLLSSCKGEEPGRLPVVDKDPHALSVLPSEGSFVGYSSGLRSGWINDVTLKRLEAFRAYEPVAFIEHISPTPLLMEPKQWHLLTARHFDPYDGHLYGENVSIQIKFLEDRLLK</sequence>
<accession>A0A5N6VMY2</accession>
<evidence type="ECO:0000256" key="1">
    <source>
        <dbReference type="ARBA" id="ARBA00022801"/>
    </source>
</evidence>
<dbReference type="EMBL" id="ML738360">
    <property type="protein sequence ID" value="KAE8309934.1"/>
    <property type="molecule type" value="Genomic_DNA"/>
</dbReference>
<evidence type="ECO:0000313" key="3">
    <source>
        <dbReference type="Proteomes" id="UP000325433"/>
    </source>
</evidence>
<dbReference type="Gene3D" id="1.10.10.800">
    <property type="match status" value="1"/>
</dbReference>
<dbReference type="PANTHER" id="PTHR22946">
    <property type="entry name" value="DIENELACTONE HYDROLASE DOMAIN-CONTAINING PROTEIN-RELATED"/>
    <property type="match status" value="1"/>
</dbReference>
<dbReference type="AlphaFoldDB" id="A0A5N6VMY2"/>
<evidence type="ECO:0000313" key="2">
    <source>
        <dbReference type="EMBL" id="KAE8309934.1"/>
    </source>
</evidence>
<dbReference type="SUPFAM" id="SSF53474">
    <property type="entry name" value="alpha/beta-Hydrolases"/>
    <property type="match status" value="1"/>
</dbReference>
<protein>
    <submittedName>
        <fullName evidence="2">DltD N-terminal domain protein</fullName>
    </submittedName>
</protein>
<name>A0A5N6VMY2_9EURO</name>
<proteinExistence type="predicted"/>
<dbReference type="InterPro" id="IPR050261">
    <property type="entry name" value="FrsA_esterase"/>
</dbReference>